<evidence type="ECO:0000313" key="3">
    <source>
        <dbReference type="Proteomes" id="UP000774804"/>
    </source>
</evidence>
<dbReference type="Proteomes" id="UP000774804">
    <property type="component" value="Unassembled WGS sequence"/>
</dbReference>
<gene>
    <name evidence="2" type="ORF">PC115_g4669</name>
</gene>
<name>A0A8T1D516_9STRA</name>
<sequence length="304" mass="32443">MPSSDPAAASASALVASSALPTSPCSAPDVGASPTASAASNDALEVANVPESLYVASSPKSEAAAGVSRFAPFEESYDDMNELRRALKSNEVEIFIRSPAQADTTGTCTTRTSGPTLPLDSSMQWMEALCAKAPLMILVGWVSQVARTLFQRYERYGHLSAEYPAEFHSLAAEYEGEASRFDVVQQIQQFGDPKQEKLRCSVCGVKGHNKRTCKRLTAGATPVREVHTDDVASGQDDTTFLVSTYGDALAFDNSALGGAESESHVRDGQALHLSSDKRRRLVENDNAEEKKSDEGEETSGVALV</sequence>
<feature type="region of interest" description="Disordered" evidence="1">
    <location>
        <begin position="258"/>
        <end position="304"/>
    </location>
</feature>
<evidence type="ECO:0000256" key="1">
    <source>
        <dbReference type="SAM" id="MobiDB-lite"/>
    </source>
</evidence>
<protein>
    <submittedName>
        <fullName evidence="2">Uncharacterized protein</fullName>
    </submittedName>
</protein>
<feature type="compositionally biased region" description="Basic and acidic residues" evidence="1">
    <location>
        <begin position="281"/>
        <end position="293"/>
    </location>
</feature>
<organism evidence="2 3">
    <name type="scientific">Phytophthora cactorum</name>
    <dbReference type="NCBI Taxonomy" id="29920"/>
    <lineage>
        <taxon>Eukaryota</taxon>
        <taxon>Sar</taxon>
        <taxon>Stramenopiles</taxon>
        <taxon>Oomycota</taxon>
        <taxon>Peronosporomycetes</taxon>
        <taxon>Peronosporales</taxon>
        <taxon>Peronosporaceae</taxon>
        <taxon>Phytophthora</taxon>
    </lineage>
</organism>
<comment type="caution">
    <text evidence="2">The sequence shown here is derived from an EMBL/GenBank/DDBJ whole genome shotgun (WGS) entry which is preliminary data.</text>
</comment>
<dbReference type="EMBL" id="RCMI01000091">
    <property type="protein sequence ID" value="KAG2936092.1"/>
    <property type="molecule type" value="Genomic_DNA"/>
</dbReference>
<feature type="region of interest" description="Disordered" evidence="1">
    <location>
        <begin position="19"/>
        <end position="38"/>
    </location>
</feature>
<accession>A0A8T1D516</accession>
<proteinExistence type="predicted"/>
<evidence type="ECO:0000313" key="2">
    <source>
        <dbReference type="EMBL" id="KAG2936092.1"/>
    </source>
</evidence>
<dbReference type="VEuPathDB" id="FungiDB:PC110_g5628"/>
<dbReference type="AlphaFoldDB" id="A0A8T1D516"/>
<reference evidence="2" key="1">
    <citation type="submission" date="2018-10" db="EMBL/GenBank/DDBJ databases">
        <title>Effector identification in a new, highly contiguous assembly of the strawberry crown rot pathogen Phytophthora cactorum.</title>
        <authorList>
            <person name="Armitage A.D."/>
            <person name="Nellist C.F."/>
            <person name="Bates H."/>
            <person name="Vickerstaff R.J."/>
            <person name="Harrison R.J."/>
        </authorList>
    </citation>
    <scope>NUCLEOTIDE SEQUENCE</scope>
    <source>
        <strain evidence="2">4032</strain>
    </source>
</reference>